<protein>
    <submittedName>
        <fullName evidence="2">Uncharacterized protein</fullName>
    </submittedName>
</protein>
<dbReference type="EMBL" id="JAUSYA010000001">
    <property type="protein sequence ID" value="MDQ0684608.1"/>
    <property type="molecule type" value="Genomic_DNA"/>
</dbReference>
<organism evidence="2 3">
    <name type="scientific">Streptomyces achromogenes</name>
    <dbReference type="NCBI Taxonomy" id="67255"/>
    <lineage>
        <taxon>Bacteria</taxon>
        <taxon>Bacillati</taxon>
        <taxon>Actinomycetota</taxon>
        <taxon>Actinomycetes</taxon>
        <taxon>Kitasatosporales</taxon>
        <taxon>Streptomycetaceae</taxon>
        <taxon>Streptomyces</taxon>
    </lineage>
</organism>
<evidence type="ECO:0000313" key="3">
    <source>
        <dbReference type="Proteomes" id="UP001243364"/>
    </source>
</evidence>
<keyword evidence="3" id="KW-1185">Reference proteome</keyword>
<feature type="region of interest" description="Disordered" evidence="1">
    <location>
        <begin position="69"/>
        <end position="95"/>
    </location>
</feature>
<sequence>MILTALPLAAGHDIPGPLLTELTALYASNREFQALSGDFPDPHDIRPEQVAALAEQAATEGAEVLPARSGERLVGWPSPWPGTPTPPTRTRGSDC</sequence>
<dbReference type="Proteomes" id="UP001243364">
    <property type="component" value="Unassembled WGS sequence"/>
</dbReference>
<comment type="caution">
    <text evidence="2">The sequence shown here is derived from an EMBL/GenBank/DDBJ whole genome shotgun (WGS) entry which is preliminary data.</text>
</comment>
<accession>A0ABU0Q1R4</accession>
<proteinExistence type="predicted"/>
<reference evidence="2 3" key="1">
    <citation type="submission" date="2023-07" db="EMBL/GenBank/DDBJ databases">
        <title>Comparative genomics of wheat-associated soil bacteria to identify genetic determinants of phenazine resistance.</title>
        <authorList>
            <person name="Mouncey N."/>
        </authorList>
    </citation>
    <scope>NUCLEOTIDE SEQUENCE [LARGE SCALE GENOMIC DNA]</scope>
    <source>
        <strain evidence="2 3">W4I19-2</strain>
    </source>
</reference>
<feature type="compositionally biased region" description="Pro residues" evidence="1">
    <location>
        <begin position="78"/>
        <end position="87"/>
    </location>
</feature>
<name>A0ABU0Q1R4_STRAH</name>
<evidence type="ECO:0000313" key="2">
    <source>
        <dbReference type="EMBL" id="MDQ0684608.1"/>
    </source>
</evidence>
<evidence type="ECO:0000256" key="1">
    <source>
        <dbReference type="SAM" id="MobiDB-lite"/>
    </source>
</evidence>
<gene>
    <name evidence="2" type="ORF">QFZ56_003571</name>
</gene>